<evidence type="ECO:0000256" key="1">
    <source>
        <dbReference type="ARBA" id="ARBA00005417"/>
    </source>
</evidence>
<dbReference type="SUPFAM" id="SSF52540">
    <property type="entry name" value="P-loop containing nucleoside triphosphate hydrolases"/>
    <property type="match status" value="2"/>
</dbReference>
<dbReference type="GO" id="GO:0005524">
    <property type="term" value="F:ATP binding"/>
    <property type="evidence" value="ECO:0007669"/>
    <property type="project" value="UniProtKB-KW"/>
</dbReference>
<sequence>MHTPLVTVSNLSIAFSKTGGALSPVVHGIDFQIHPGECLALVGESGSGKSVTAKSLLRLLPAGCRIDGSMAFKGMDIATMEESRLRKLRGGRIAMIFQEPLSALNPLHPVGKQIAETLYLHQGLPLHRSEKEVTALLDRVGIPDASRRRKSYPHELSGGQRQRVMIAMAIANNPDLLIADEPTTALDVTVQDKILRLLEDLRRERNMAMLFITHDLGVVRRMADRIAVMKDGRILETADRETLFTKPVHPWTRELIKTTRATPLRALPDTPPLLQTRELAVRFPIKEGILQRVKGHVHAVRGADLVIRKGETLGVVGESGSGKTSLAHALLRLIHTEGEILLENHRIDGLSTGEFRKLRPRMQMVFQDPFDSLSPRMTVGEIVGEGLEVHSQMKTKERNIRIAQSLEAVGMDPSMTDRYPHEFSGGQRQRIAIARALILNPDLLVLDEPTSSLDRSVQFQVLELLRRLQEERGLSYLFISHDLAVVRGISHRIAVMKDGDIVETGPAEQLFTRPEHPYTKELLSAALAA</sequence>
<feature type="domain" description="ABC transporter" evidence="5">
    <location>
        <begin position="6"/>
        <end position="256"/>
    </location>
</feature>
<dbReference type="InterPro" id="IPR003593">
    <property type="entry name" value="AAA+_ATPase"/>
</dbReference>
<dbReference type="Pfam" id="PF00005">
    <property type="entry name" value="ABC_tran"/>
    <property type="match status" value="2"/>
</dbReference>
<dbReference type="GO" id="GO:0055085">
    <property type="term" value="P:transmembrane transport"/>
    <property type="evidence" value="ECO:0007669"/>
    <property type="project" value="UniProtKB-ARBA"/>
</dbReference>
<dbReference type="FunFam" id="3.40.50.300:FF:000016">
    <property type="entry name" value="Oligopeptide ABC transporter ATP-binding component"/>
    <property type="match status" value="2"/>
</dbReference>
<dbReference type="AlphaFoldDB" id="A0A562RVU8"/>
<dbReference type="SMART" id="SM00382">
    <property type="entry name" value="AAA"/>
    <property type="match status" value="2"/>
</dbReference>
<dbReference type="PANTHER" id="PTHR43776:SF7">
    <property type="entry name" value="D,D-DIPEPTIDE TRANSPORT ATP-BINDING PROTEIN DDPF-RELATED"/>
    <property type="match status" value="1"/>
</dbReference>
<dbReference type="GO" id="GO:0016887">
    <property type="term" value="F:ATP hydrolysis activity"/>
    <property type="evidence" value="ECO:0007669"/>
    <property type="project" value="InterPro"/>
</dbReference>
<dbReference type="NCBIfam" id="NF007739">
    <property type="entry name" value="PRK10419.1"/>
    <property type="match status" value="2"/>
</dbReference>
<gene>
    <name evidence="6" type="ORF">LZ24_01323</name>
</gene>
<dbReference type="EMBL" id="VLLC01000008">
    <property type="protein sequence ID" value="TWI73235.1"/>
    <property type="molecule type" value="Genomic_DNA"/>
</dbReference>
<keyword evidence="3" id="KW-0547">Nucleotide-binding</keyword>
<feature type="domain" description="ABC transporter" evidence="5">
    <location>
        <begin position="274"/>
        <end position="523"/>
    </location>
</feature>
<dbReference type="InterPro" id="IPR003439">
    <property type="entry name" value="ABC_transporter-like_ATP-bd"/>
</dbReference>
<evidence type="ECO:0000259" key="5">
    <source>
        <dbReference type="PROSITE" id="PS50893"/>
    </source>
</evidence>
<dbReference type="RefSeq" id="WP_144683739.1">
    <property type="nucleotide sequence ID" value="NZ_VLLC01000008.1"/>
</dbReference>
<dbReference type="Gene3D" id="3.40.50.300">
    <property type="entry name" value="P-loop containing nucleotide triphosphate hydrolases"/>
    <property type="match status" value="2"/>
</dbReference>
<dbReference type="InterPro" id="IPR013563">
    <property type="entry name" value="Oligopep_ABC_C"/>
</dbReference>
<protein>
    <submittedName>
        <fullName evidence="6">Microcin C transport system ATP-binding protein</fullName>
    </submittedName>
</protein>
<keyword evidence="2" id="KW-0813">Transport</keyword>
<keyword evidence="7" id="KW-1185">Reference proteome</keyword>
<dbReference type="PANTHER" id="PTHR43776">
    <property type="entry name" value="TRANSPORT ATP-BINDING PROTEIN"/>
    <property type="match status" value="1"/>
</dbReference>
<dbReference type="PROSITE" id="PS50893">
    <property type="entry name" value="ABC_TRANSPORTER_2"/>
    <property type="match status" value="2"/>
</dbReference>
<comment type="caution">
    <text evidence="6">The sequence shown here is derived from an EMBL/GenBank/DDBJ whole genome shotgun (WGS) entry which is preliminary data.</text>
</comment>
<keyword evidence="4 6" id="KW-0067">ATP-binding</keyword>
<evidence type="ECO:0000256" key="4">
    <source>
        <dbReference type="ARBA" id="ARBA00022840"/>
    </source>
</evidence>
<dbReference type="InterPro" id="IPR027417">
    <property type="entry name" value="P-loop_NTPase"/>
</dbReference>
<dbReference type="CDD" id="cd03257">
    <property type="entry name" value="ABC_NikE_OppD_transporters"/>
    <property type="match status" value="2"/>
</dbReference>
<organism evidence="6 7">
    <name type="scientific">Desulfobotulus alkaliphilus</name>
    <dbReference type="NCBI Taxonomy" id="622671"/>
    <lineage>
        <taxon>Bacteria</taxon>
        <taxon>Pseudomonadati</taxon>
        <taxon>Thermodesulfobacteriota</taxon>
        <taxon>Desulfobacteria</taxon>
        <taxon>Desulfobacterales</taxon>
        <taxon>Desulfobacteraceae</taxon>
        <taxon>Desulfobotulus</taxon>
    </lineage>
</organism>
<evidence type="ECO:0000313" key="6">
    <source>
        <dbReference type="EMBL" id="TWI73235.1"/>
    </source>
</evidence>
<reference evidence="6 7" key="1">
    <citation type="submission" date="2019-07" db="EMBL/GenBank/DDBJ databases">
        <title>Genome sequencing of 100 strains of the haloalkaliphilic chemolithoautotrophic sulfur-oxidizing bacterium Thioalkalivibrio.</title>
        <authorList>
            <person name="Muyzer G."/>
        </authorList>
    </citation>
    <scope>NUCLEOTIDE SEQUENCE [LARGE SCALE GENOMIC DNA]</scope>
    <source>
        <strain evidence="6 7">ASO4-4</strain>
    </source>
</reference>
<proteinExistence type="inferred from homology"/>
<dbReference type="GO" id="GO:0015833">
    <property type="term" value="P:peptide transport"/>
    <property type="evidence" value="ECO:0007669"/>
    <property type="project" value="InterPro"/>
</dbReference>
<dbReference type="NCBIfam" id="NF008453">
    <property type="entry name" value="PRK11308.1"/>
    <property type="match status" value="2"/>
</dbReference>
<evidence type="ECO:0000313" key="7">
    <source>
        <dbReference type="Proteomes" id="UP000318307"/>
    </source>
</evidence>
<dbReference type="OrthoDB" id="9809450at2"/>
<comment type="similarity">
    <text evidence="1">Belongs to the ABC transporter superfamily.</text>
</comment>
<dbReference type="Pfam" id="PF08352">
    <property type="entry name" value="oligo_HPY"/>
    <property type="match status" value="1"/>
</dbReference>
<dbReference type="PROSITE" id="PS00211">
    <property type="entry name" value="ABC_TRANSPORTER_1"/>
    <property type="match status" value="2"/>
</dbReference>
<evidence type="ECO:0000256" key="3">
    <source>
        <dbReference type="ARBA" id="ARBA00022741"/>
    </source>
</evidence>
<dbReference type="InterPro" id="IPR017871">
    <property type="entry name" value="ABC_transporter-like_CS"/>
</dbReference>
<dbReference type="Proteomes" id="UP000318307">
    <property type="component" value="Unassembled WGS sequence"/>
</dbReference>
<name>A0A562RVU8_9BACT</name>
<accession>A0A562RVU8</accession>
<evidence type="ECO:0000256" key="2">
    <source>
        <dbReference type="ARBA" id="ARBA00022448"/>
    </source>
</evidence>
<dbReference type="InterPro" id="IPR050319">
    <property type="entry name" value="ABC_transp_ATP-bind"/>
</dbReference>